<evidence type="ECO:0000256" key="1">
    <source>
        <dbReference type="SAM" id="MobiDB-lite"/>
    </source>
</evidence>
<sequence length="221" mass="24645">MRSRETGWRRTSRGRKMERQKAFDLGWALLGSAELLVPLTTAVAGLYQSVCICALHVGMYGCMYVCTERGRLGGHFYCRGHQTSSEMPLACMSTRPQWIMDEHLAPPSLLGRQDQMFATARFGDRPGPRLGSDSRFKLNGVNRLQSGHGHDGDVTGNGAETGQRPTMVSARPNRRRPEIRDDSTRHKRRGARNEGGGGLRVTHSAQPHKAWAAIHHCRNEQ</sequence>
<gene>
    <name evidence="3" type="ORF">EDB81DRAFT_350094</name>
</gene>
<dbReference type="EMBL" id="JAGMUV010000004">
    <property type="protein sequence ID" value="KAH7161614.1"/>
    <property type="molecule type" value="Genomic_DNA"/>
</dbReference>
<organism evidence="3 4">
    <name type="scientific">Dactylonectria macrodidyma</name>
    <dbReference type="NCBI Taxonomy" id="307937"/>
    <lineage>
        <taxon>Eukaryota</taxon>
        <taxon>Fungi</taxon>
        <taxon>Dikarya</taxon>
        <taxon>Ascomycota</taxon>
        <taxon>Pezizomycotina</taxon>
        <taxon>Sordariomycetes</taxon>
        <taxon>Hypocreomycetidae</taxon>
        <taxon>Hypocreales</taxon>
        <taxon>Nectriaceae</taxon>
        <taxon>Dactylonectria</taxon>
    </lineage>
</organism>
<evidence type="ECO:0000313" key="3">
    <source>
        <dbReference type="EMBL" id="KAH7161614.1"/>
    </source>
</evidence>
<reference evidence="3" key="1">
    <citation type="journal article" date="2021" name="Nat. Commun.">
        <title>Genetic determinants of endophytism in the Arabidopsis root mycobiome.</title>
        <authorList>
            <person name="Mesny F."/>
            <person name="Miyauchi S."/>
            <person name="Thiergart T."/>
            <person name="Pickel B."/>
            <person name="Atanasova L."/>
            <person name="Karlsson M."/>
            <person name="Huettel B."/>
            <person name="Barry K.W."/>
            <person name="Haridas S."/>
            <person name="Chen C."/>
            <person name="Bauer D."/>
            <person name="Andreopoulos W."/>
            <person name="Pangilinan J."/>
            <person name="LaButti K."/>
            <person name="Riley R."/>
            <person name="Lipzen A."/>
            <person name="Clum A."/>
            <person name="Drula E."/>
            <person name="Henrissat B."/>
            <person name="Kohler A."/>
            <person name="Grigoriev I.V."/>
            <person name="Martin F.M."/>
            <person name="Hacquard S."/>
        </authorList>
    </citation>
    <scope>NUCLEOTIDE SEQUENCE</scope>
    <source>
        <strain evidence="3">MPI-CAGE-AT-0147</strain>
    </source>
</reference>
<name>A0A9P9FH79_9HYPO</name>
<keyword evidence="2" id="KW-1133">Transmembrane helix</keyword>
<keyword evidence="2" id="KW-0812">Transmembrane</keyword>
<protein>
    <submittedName>
        <fullName evidence="3">Uncharacterized protein</fullName>
    </submittedName>
</protein>
<dbReference type="Proteomes" id="UP000738349">
    <property type="component" value="Unassembled WGS sequence"/>
</dbReference>
<keyword evidence="4" id="KW-1185">Reference proteome</keyword>
<accession>A0A9P9FH79</accession>
<feature type="transmembrane region" description="Helical" evidence="2">
    <location>
        <begin position="21"/>
        <end position="40"/>
    </location>
</feature>
<comment type="caution">
    <text evidence="3">The sequence shown here is derived from an EMBL/GenBank/DDBJ whole genome shotgun (WGS) entry which is preliminary data.</text>
</comment>
<feature type="compositionally biased region" description="Basic and acidic residues" evidence="1">
    <location>
        <begin position="175"/>
        <end position="184"/>
    </location>
</feature>
<dbReference type="AlphaFoldDB" id="A0A9P9FH79"/>
<evidence type="ECO:0000313" key="4">
    <source>
        <dbReference type="Proteomes" id="UP000738349"/>
    </source>
</evidence>
<evidence type="ECO:0000256" key="2">
    <source>
        <dbReference type="SAM" id="Phobius"/>
    </source>
</evidence>
<feature type="region of interest" description="Disordered" evidence="1">
    <location>
        <begin position="143"/>
        <end position="208"/>
    </location>
</feature>
<proteinExistence type="predicted"/>
<keyword evidence="2" id="KW-0472">Membrane</keyword>